<reference evidence="2 3" key="1">
    <citation type="submission" date="2020-07" db="EMBL/GenBank/DDBJ databases">
        <title>Sequencing the genomes of 1000 actinobacteria strains.</title>
        <authorList>
            <person name="Klenk H.-P."/>
        </authorList>
    </citation>
    <scope>NUCLEOTIDE SEQUENCE [LARGE SCALE GENOMIC DNA]</scope>
    <source>
        <strain evidence="2 3">DSM 44442</strain>
    </source>
</reference>
<proteinExistence type="predicted"/>
<dbReference type="PANTHER" id="PTHR43792">
    <property type="entry name" value="GNAT FAMILY, PUTATIVE (AFU_ORTHOLOGUE AFUA_3G00765)-RELATED-RELATED"/>
    <property type="match status" value="1"/>
</dbReference>
<dbReference type="AlphaFoldDB" id="A0A7Z0EII7"/>
<keyword evidence="3" id="KW-1185">Reference proteome</keyword>
<dbReference type="RefSeq" id="WP_312889075.1">
    <property type="nucleotide sequence ID" value="NZ_JACCFS010000001.1"/>
</dbReference>
<dbReference type="Pfam" id="PF13302">
    <property type="entry name" value="Acetyltransf_3"/>
    <property type="match status" value="1"/>
</dbReference>
<dbReference type="InterPro" id="IPR051531">
    <property type="entry name" value="N-acetyltransferase"/>
</dbReference>
<feature type="domain" description="N-acetyltransferase" evidence="1">
    <location>
        <begin position="5"/>
        <end position="163"/>
    </location>
</feature>
<dbReference type="InterPro" id="IPR016181">
    <property type="entry name" value="Acyl_CoA_acyltransferase"/>
</dbReference>
<dbReference type="Gene3D" id="3.40.630.30">
    <property type="match status" value="1"/>
</dbReference>
<evidence type="ECO:0000313" key="2">
    <source>
        <dbReference type="EMBL" id="NYJ32714.1"/>
    </source>
</evidence>
<name>A0A7Z0EII7_9ACTN</name>
<evidence type="ECO:0000313" key="3">
    <source>
        <dbReference type="Proteomes" id="UP000572051"/>
    </source>
</evidence>
<dbReference type="InterPro" id="IPR000182">
    <property type="entry name" value="GNAT_dom"/>
</dbReference>
<dbReference type="PROSITE" id="PS51186">
    <property type="entry name" value="GNAT"/>
    <property type="match status" value="1"/>
</dbReference>
<accession>A0A7Z0EII7</accession>
<dbReference type="SUPFAM" id="SSF55729">
    <property type="entry name" value="Acyl-CoA N-acyltransferases (Nat)"/>
    <property type="match status" value="1"/>
</dbReference>
<dbReference type="PANTHER" id="PTHR43792:SF1">
    <property type="entry name" value="N-ACETYLTRANSFERASE DOMAIN-CONTAINING PROTEIN"/>
    <property type="match status" value="1"/>
</dbReference>
<organism evidence="2 3">
    <name type="scientific">Nocardiopsis aegyptia</name>
    <dbReference type="NCBI Taxonomy" id="220378"/>
    <lineage>
        <taxon>Bacteria</taxon>
        <taxon>Bacillati</taxon>
        <taxon>Actinomycetota</taxon>
        <taxon>Actinomycetes</taxon>
        <taxon>Streptosporangiales</taxon>
        <taxon>Nocardiopsidaceae</taxon>
        <taxon>Nocardiopsis</taxon>
    </lineage>
</organism>
<sequence length="167" mass="18508">MTERLRLEPVRPALADDLWLLHQDAGIARWYGGTYSRAEARERAAGMGATWAGGGVHKWLAYDRESGGLVGRGGLSYQEVDGARRLEAGWAVRGSLWGRGYASEIGRASLAVAFDELNADEVVSFTEVDNLRSRAVMERLGFGSPREIRHRGEPFVLYVLPRPQGRH</sequence>
<gene>
    <name evidence="2" type="ORF">HNR10_000595</name>
</gene>
<dbReference type="GO" id="GO:0016747">
    <property type="term" value="F:acyltransferase activity, transferring groups other than amino-acyl groups"/>
    <property type="evidence" value="ECO:0007669"/>
    <property type="project" value="InterPro"/>
</dbReference>
<comment type="caution">
    <text evidence="2">The sequence shown here is derived from an EMBL/GenBank/DDBJ whole genome shotgun (WGS) entry which is preliminary data.</text>
</comment>
<protein>
    <submittedName>
        <fullName evidence="2">RimJ/RimL family protein N-acetyltransferase</fullName>
    </submittedName>
</protein>
<dbReference type="Proteomes" id="UP000572051">
    <property type="component" value="Unassembled WGS sequence"/>
</dbReference>
<keyword evidence="2" id="KW-0808">Transferase</keyword>
<evidence type="ECO:0000259" key="1">
    <source>
        <dbReference type="PROSITE" id="PS51186"/>
    </source>
</evidence>
<dbReference type="EMBL" id="JACCFS010000001">
    <property type="protein sequence ID" value="NYJ32714.1"/>
    <property type="molecule type" value="Genomic_DNA"/>
</dbReference>